<feature type="compositionally biased region" description="Basic and acidic residues" evidence="1">
    <location>
        <begin position="29"/>
        <end position="39"/>
    </location>
</feature>
<reference evidence="2 3" key="1">
    <citation type="submission" date="2020-04" db="EMBL/GenBank/DDBJ databases">
        <title>Perkinsus olseni comparative genomics.</title>
        <authorList>
            <person name="Bogema D.R."/>
        </authorList>
    </citation>
    <scope>NUCLEOTIDE SEQUENCE [LARGE SCALE GENOMIC DNA]</scope>
    <source>
        <strain evidence="2">ATCC PRA-205</strain>
    </source>
</reference>
<organism evidence="2 3">
    <name type="scientific">Perkinsus olseni</name>
    <name type="common">Perkinsus atlanticus</name>
    <dbReference type="NCBI Taxonomy" id="32597"/>
    <lineage>
        <taxon>Eukaryota</taxon>
        <taxon>Sar</taxon>
        <taxon>Alveolata</taxon>
        <taxon>Perkinsozoa</taxon>
        <taxon>Perkinsea</taxon>
        <taxon>Perkinsida</taxon>
        <taxon>Perkinsidae</taxon>
        <taxon>Perkinsus</taxon>
    </lineage>
</organism>
<accession>A0A7J6RM62</accession>
<feature type="region of interest" description="Disordered" evidence="1">
    <location>
        <begin position="22"/>
        <end position="51"/>
    </location>
</feature>
<dbReference type="Proteomes" id="UP000574390">
    <property type="component" value="Unassembled WGS sequence"/>
</dbReference>
<sequence>MRPDAKSRALLRVLSKSCIKSRGRTRNYSRPDRSHREPCRWPSCDSRRSPSLASRTAFPLIMAITLTRSILMSSLLPLLTPAVSLRAVPSEVRSLRRNISVEMDEKSNSTTCVVQYPALDIYVISSPDRGSRYIEAETVVGGITYTLSYSDYRVIDTHRWSHEHNQHGWFPEGLGQAFLLPESIVQEHPIGRLYEPIMRILDAKGVNSTTCAEVADFIEDHPGEPYKDDGVMPWIRQFLLNPAESEVHWRAGKMFMKR</sequence>
<gene>
    <name evidence="2" type="ORF">FOZ62_008767</name>
</gene>
<evidence type="ECO:0000313" key="2">
    <source>
        <dbReference type="EMBL" id="KAF4721919.1"/>
    </source>
</evidence>
<protein>
    <submittedName>
        <fullName evidence="2">Uncharacterized protein</fullName>
    </submittedName>
</protein>
<dbReference type="EMBL" id="JABANM010020997">
    <property type="protein sequence ID" value="KAF4721919.1"/>
    <property type="molecule type" value="Genomic_DNA"/>
</dbReference>
<evidence type="ECO:0000256" key="1">
    <source>
        <dbReference type="SAM" id="MobiDB-lite"/>
    </source>
</evidence>
<proteinExistence type="predicted"/>
<evidence type="ECO:0000313" key="3">
    <source>
        <dbReference type="Proteomes" id="UP000574390"/>
    </source>
</evidence>
<comment type="caution">
    <text evidence="2">The sequence shown here is derived from an EMBL/GenBank/DDBJ whole genome shotgun (WGS) entry which is preliminary data.</text>
</comment>
<name>A0A7J6RM62_PEROL</name>
<dbReference type="AlphaFoldDB" id="A0A7J6RM62"/>